<keyword evidence="1" id="KW-0479">Metal-binding</keyword>
<dbReference type="GO" id="GO:0000981">
    <property type="term" value="F:DNA-binding transcription factor activity, RNA polymerase II-specific"/>
    <property type="evidence" value="ECO:0007669"/>
    <property type="project" value="InterPro"/>
</dbReference>
<evidence type="ECO:0000259" key="7">
    <source>
        <dbReference type="PROSITE" id="PS50048"/>
    </source>
</evidence>
<dbReference type="GO" id="GO:0006351">
    <property type="term" value="P:DNA-templated transcription"/>
    <property type="evidence" value="ECO:0007669"/>
    <property type="project" value="InterPro"/>
</dbReference>
<organism evidence="8 9">
    <name type="scientific">Actinomortierella ambigua</name>
    <dbReference type="NCBI Taxonomy" id="1343610"/>
    <lineage>
        <taxon>Eukaryota</taxon>
        <taxon>Fungi</taxon>
        <taxon>Fungi incertae sedis</taxon>
        <taxon>Mucoromycota</taxon>
        <taxon>Mortierellomycotina</taxon>
        <taxon>Mortierellomycetes</taxon>
        <taxon>Mortierellales</taxon>
        <taxon>Mortierellaceae</taxon>
        <taxon>Actinomortierella</taxon>
    </lineage>
</organism>
<dbReference type="Pfam" id="PF04082">
    <property type="entry name" value="Fungal_trans"/>
    <property type="match status" value="1"/>
</dbReference>
<feature type="compositionally biased region" description="Polar residues" evidence="6">
    <location>
        <begin position="105"/>
        <end position="124"/>
    </location>
</feature>
<keyword evidence="9" id="KW-1185">Reference proteome</keyword>
<feature type="compositionally biased region" description="Low complexity" evidence="6">
    <location>
        <begin position="57"/>
        <end position="87"/>
    </location>
</feature>
<sequence length="445" mass="48572">MFEPIPPSNLLKIYKGCSHCRVQKIKCNGQEPCARCKAFGLQCQYIVLPNQATIKGPVSSSSSSSVTPPSSSSSSSSSLSTPSALASGLASKPRSTKKKNCGVSAPSSQRKGGSPGSSTTTALSSKRRKETPSTEPASPTLLAPSQDVVSDVPESPPTNILLDAIVQAVDPAIYTYHGPPDDSEPCPGPETIRHLIILYLQYLHPVHRMVNEDHPEFWNRLYHRMDPSTAVVVYAMCTVGALYTDETTRSGHLDGLASEFYRRTRALLDNLAPCAASIQAYLIMQPYLTATHQEEEHRRALELMLHAASEINLAETARQIAEQDKVSPADIALRNTWRGVVWAEILHHLHTRKGSLTIVPLKNLSGPVLDTRPKDFPGNQSPILDIVYYHLCSYFKILQSIAALKTGVAPRDPKCSADFACSHYGSRLPARTYLCDQYIAIVSPV</sequence>
<dbReference type="InterPro" id="IPR051127">
    <property type="entry name" value="Fungal_SecMet_Regulators"/>
</dbReference>
<proteinExistence type="predicted"/>
<accession>A0A9P6U690</accession>
<dbReference type="Gene3D" id="4.10.240.10">
    <property type="entry name" value="Zn(2)-C6 fungal-type DNA-binding domain"/>
    <property type="match status" value="1"/>
</dbReference>
<keyword evidence="4" id="KW-0804">Transcription</keyword>
<evidence type="ECO:0000256" key="6">
    <source>
        <dbReference type="SAM" id="MobiDB-lite"/>
    </source>
</evidence>
<dbReference type="OrthoDB" id="3362851at2759"/>
<evidence type="ECO:0000256" key="4">
    <source>
        <dbReference type="ARBA" id="ARBA00023163"/>
    </source>
</evidence>
<dbReference type="AlphaFoldDB" id="A0A9P6U690"/>
<evidence type="ECO:0000313" key="9">
    <source>
        <dbReference type="Proteomes" id="UP000807716"/>
    </source>
</evidence>
<keyword evidence="2" id="KW-0805">Transcription regulation</keyword>
<evidence type="ECO:0000313" key="8">
    <source>
        <dbReference type="EMBL" id="KAG0261462.1"/>
    </source>
</evidence>
<gene>
    <name evidence="8" type="ORF">DFQ27_002941</name>
</gene>
<dbReference type="GO" id="GO:0003677">
    <property type="term" value="F:DNA binding"/>
    <property type="evidence" value="ECO:0007669"/>
    <property type="project" value="UniProtKB-KW"/>
</dbReference>
<dbReference type="Proteomes" id="UP000807716">
    <property type="component" value="Unassembled WGS sequence"/>
</dbReference>
<dbReference type="PROSITE" id="PS00463">
    <property type="entry name" value="ZN2_CY6_FUNGAL_1"/>
    <property type="match status" value="1"/>
</dbReference>
<dbReference type="GO" id="GO:0008270">
    <property type="term" value="F:zinc ion binding"/>
    <property type="evidence" value="ECO:0007669"/>
    <property type="project" value="InterPro"/>
</dbReference>
<protein>
    <recommendedName>
        <fullName evidence="7">Zn(2)-C6 fungal-type domain-containing protein</fullName>
    </recommendedName>
</protein>
<comment type="caution">
    <text evidence="8">The sequence shown here is derived from an EMBL/GenBank/DDBJ whole genome shotgun (WGS) entry which is preliminary data.</text>
</comment>
<evidence type="ECO:0000256" key="5">
    <source>
        <dbReference type="ARBA" id="ARBA00023242"/>
    </source>
</evidence>
<evidence type="ECO:0000256" key="1">
    <source>
        <dbReference type="ARBA" id="ARBA00022723"/>
    </source>
</evidence>
<dbReference type="CDD" id="cd12148">
    <property type="entry name" value="fungal_TF_MHR"/>
    <property type="match status" value="1"/>
</dbReference>
<dbReference type="PANTHER" id="PTHR47424">
    <property type="entry name" value="REGULATORY PROTEIN GAL4"/>
    <property type="match status" value="1"/>
</dbReference>
<dbReference type="CDD" id="cd00067">
    <property type="entry name" value="GAL4"/>
    <property type="match status" value="1"/>
</dbReference>
<dbReference type="EMBL" id="JAAAJB010000215">
    <property type="protein sequence ID" value="KAG0261462.1"/>
    <property type="molecule type" value="Genomic_DNA"/>
</dbReference>
<dbReference type="Pfam" id="PF00172">
    <property type="entry name" value="Zn_clus"/>
    <property type="match status" value="1"/>
</dbReference>
<evidence type="ECO:0000256" key="2">
    <source>
        <dbReference type="ARBA" id="ARBA00023015"/>
    </source>
</evidence>
<keyword evidence="5" id="KW-0539">Nucleus</keyword>
<evidence type="ECO:0000256" key="3">
    <source>
        <dbReference type="ARBA" id="ARBA00023125"/>
    </source>
</evidence>
<reference evidence="8" key="1">
    <citation type="journal article" date="2020" name="Fungal Divers.">
        <title>Resolving the Mortierellaceae phylogeny through synthesis of multi-gene phylogenetics and phylogenomics.</title>
        <authorList>
            <person name="Vandepol N."/>
            <person name="Liber J."/>
            <person name="Desiro A."/>
            <person name="Na H."/>
            <person name="Kennedy M."/>
            <person name="Barry K."/>
            <person name="Grigoriev I.V."/>
            <person name="Miller A.N."/>
            <person name="O'Donnell K."/>
            <person name="Stajich J.E."/>
            <person name="Bonito G."/>
        </authorList>
    </citation>
    <scope>NUCLEOTIDE SEQUENCE</scope>
    <source>
        <strain evidence="8">BC1065</strain>
    </source>
</reference>
<dbReference type="SMART" id="SM00066">
    <property type="entry name" value="GAL4"/>
    <property type="match status" value="1"/>
</dbReference>
<feature type="region of interest" description="Disordered" evidence="6">
    <location>
        <begin position="56"/>
        <end position="155"/>
    </location>
</feature>
<dbReference type="SUPFAM" id="SSF57701">
    <property type="entry name" value="Zn2/Cys6 DNA-binding domain"/>
    <property type="match status" value="1"/>
</dbReference>
<keyword evidence="3" id="KW-0238">DNA-binding</keyword>
<dbReference type="InterPro" id="IPR001138">
    <property type="entry name" value="Zn2Cys6_DnaBD"/>
</dbReference>
<dbReference type="InterPro" id="IPR036864">
    <property type="entry name" value="Zn2-C6_fun-type_DNA-bd_sf"/>
</dbReference>
<dbReference type="PROSITE" id="PS50048">
    <property type="entry name" value="ZN2_CY6_FUNGAL_2"/>
    <property type="match status" value="1"/>
</dbReference>
<dbReference type="PANTHER" id="PTHR47424:SF3">
    <property type="entry name" value="REGULATORY PROTEIN GAL4"/>
    <property type="match status" value="1"/>
</dbReference>
<dbReference type="InterPro" id="IPR007219">
    <property type="entry name" value="XnlR_reg_dom"/>
</dbReference>
<name>A0A9P6U690_9FUNG</name>
<feature type="domain" description="Zn(2)-C6 fungal-type" evidence="7">
    <location>
        <begin position="16"/>
        <end position="45"/>
    </location>
</feature>